<evidence type="ECO:0000313" key="2">
    <source>
        <dbReference type="Proteomes" id="UP000257109"/>
    </source>
</evidence>
<feature type="non-terminal residue" evidence="1">
    <location>
        <position position="1"/>
    </location>
</feature>
<dbReference type="EMBL" id="QJKJ01001949">
    <property type="protein sequence ID" value="RDY05078.1"/>
    <property type="molecule type" value="Genomic_DNA"/>
</dbReference>
<proteinExistence type="predicted"/>
<keyword evidence="2" id="KW-1185">Reference proteome</keyword>
<dbReference type="PANTHER" id="PTHR35046:SF26">
    <property type="entry name" value="RNA-DIRECTED DNA POLYMERASE"/>
    <property type="match status" value="1"/>
</dbReference>
<dbReference type="Proteomes" id="UP000257109">
    <property type="component" value="Unassembled WGS sequence"/>
</dbReference>
<organism evidence="1 2">
    <name type="scientific">Mucuna pruriens</name>
    <name type="common">Velvet bean</name>
    <name type="synonym">Dolichos pruriens</name>
    <dbReference type="NCBI Taxonomy" id="157652"/>
    <lineage>
        <taxon>Eukaryota</taxon>
        <taxon>Viridiplantae</taxon>
        <taxon>Streptophyta</taxon>
        <taxon>Embryophyta</taxon>
        <taxon>Tracheophyta</taxon>
        <taxon>Spermatophyta</taxon>
        <taxon>Magnoliopsida</taxon>
        <taxon>eudicotyledons</taxon>
        <taxon>Gunneridae</taxon>
        <taxon>Pentapetalae</taxon>
        <taxon>rosids</taxon>
        <taxon>fabids</taxon>
        <taxon>Fabales</taxon>
        <taxon>Fabaceae</taxon>
        <taxon>Papilionoideae</taxon>
        <taxon>50 kb inversion clade</taxon>
        <taxon>NPAAA clade</taxon>
        <taxon>indigoferoid/millettioid clade</taxon>
        <taxon>Phaseoleae</taxon>
        <taxon>Mucuna</taxon>
    </lineage>
</organism>
<sequence>MGLLLNILEAYGLHLLDFNSYQAFTRLVVNLICTYLPPQRENGEYPSHSSPNPHFSLSSSFVPKFHELQSSKKGESASFNQDPWEIYIIRKEEKETQMKNIFHFRCLVMGKLCASVIDGGSSANMASLKLVEKLREFVVYKQVALAFNLESYKDKIVCDVVPMEATYILLGRPWQSDSRVAHDGVTNRFYI</sequence>
<protein>
    <submittedName>
        <fullName evidence="1">Uncharacterized protein</fullName>
    </submittedName>
</protein>
<accession>A0A371HQL6</accession>
<dbReference type="OrthoDB" id="1747743at2759"/>
<dbReference type="AlphaFoldDB" id="A0A371HQL6"/>
<gene>
    <name evidence="1" type="ORF">CR513_11118</name>
</gene>
<comment type="caution">
    <text evidence="1">The sequence shown here is derived from an EMBL/GenBank/DDBJ whole genome shotgun (WGS) entry which is preliminary data.</text>
</comment>
<reference evidence="1" key="1">
    <citation type="submission" date="2018-05" db="EMBL/GenBank/DDBJ databases">
        <title>Draft genome of Mucuna pruriens seed.</title>
        <authorList>
            <person name="Nnadi N.E."/>
            <person name="Vos R."/>
            <person name="Hasami M.H."/>
            <person name="Devisetty U.K."/>
            <person name="Aguiy J.C."/>
        </authorList>
    </citation>
    <scope>NUCLEOTIDE SEQUENCE [LARGE SCALE GENOMIC DNA]</scope>
    <source>
        <strain evidence="1">JCA_2017</strain>
    </source>
</reference>
<name>A0A371HQL6_MUCPR</name>
<dbReference type="PANTHER" id="PTHR35046">
    <property type="entry name" value="ZINC KNUCKLE (CCHC-TYPE) FAMILY PROTEIN"/>
    <property type="match status" value="1"/>
</dbReference>
<evidence type="ECO:0000313" key="1">
    <source>
        <dbReference type="EMBL" id="RDY05078.1"/>
    </source>
</evidence>